<dbReference type="GO" id="GO:0008270">
    <property type="term" value="F:zinc ion binding"/>
    <property type="evidence" value="ECO:0007669"/>
    <property type="project" value="UniProtKB-KW"/>
</dbReference>
<evidence type="ECO:0000259" key="17">
    <source>
        <dbReference type="PROSITE" id="PS50893"/>
    </source>
</evidence>
<proteinExistence type="inferred from homology"/>
<dbReference type="SUPFAM" id="SSF52540">
    <property type="entry name" value="P-loop containing nucleoside triphosphate hydrolases"/>
    <property type="match status" value="2"/>
</dbReference>
<accession>A0A0G1QHQ6</accession>
<evidence type="ECO:0000256" key="5">
    <source>
        <dbReference type="ARBA" id="ARBA00022741"/>
    </source>
</evidence>
<sequence length="930" mass="102909">MPNKILKIDQNRDSQDFIQIVGTRTHNLKNLDVTIPKNKITIITGLSGSGKSSLAFDTIFAEGQRRYVESLSSYVSQFLSDIERPDFDYIEGLSPAIAIDQKTASRNPRSTVATATEIYDFLRLLFSRAGTPFCPKCGIAIKPQTVESIARLIMRDFVVDETLKVKVFAIVVQNRKGEHKYHLKQAKKSNVIRVRFDGTEMDIDEALALNIDKNKRHTLELLVGNQDFPVSNEQSEGIAHIELLKLVDKALKLGSGLILATNPDLTKERFYSQRYACSQCGWQFPDIEPRLFSFNNPEGACQTCQGLGLQMVADKELVIPNPRLTLAEGAIRPWSRTTSHSNWYQKTLNSMSAKYNFSLDTPVGELPEATLNTILHGEPGSGNGDPELFEGVLPNLERRYRETDSDYLKNEIEKYMVERICQTCHGQRLRVEVLSIKIQDKNIIDVTSLNIEQAAKYFEELKTTFADNGHKKIAAPIIKEVAQRLGYLLEVGLGYVTLNRTTSTLAGGEAQRVRLATQLGSGLTGVIYILDEPSIGLHPRDHQKLLQTIRELKERGNTVIVVEHDKDTMLIADHIIDMGPGAGELGGEIIAEGTPEQIKSNPKSITGAYLSGKKRVELPGHRHDHDAKALEIIEATGNNLKNVSVKIPLNRLICITGVSGSGKSTLIEDTLAVALEGHFHSTTAVAAPHKEIKGVENIDNIINVDQSAIGRTPRSNPATYTGTLGPIRELFAATSEAAERGYEASRFSFNLRGGRCENCRGDGQMKIEMNFLPDVYVPCTECRGKRYNPETLEIKYKEKDISDILTMTVDEALEFFNGSIEVTDKLEVLQAVGLGYMRLGQPATTLLKVLYQLVDKGNTVVIIEHNLEVIRCADWIIDLGPDGGTRGGELVAEGTPEDIMSNAKSITGKFLKDNDGIKKPIPKTAKASVR</sequence>
<dbReference type="GO" id="GO:0004518">
    <property type="term" value="F:nuclease activity"/>
    <property type="evidence" value="ECO:0007669"/>
    <property type="project" value="UniProtKB-KW"/>
</dbReference>
<dbReference type="Proteomes" id="UP000034487">
    <property type="component" value="Unassembled WGS sequence"/>
</dbReference>
<dbReference type="InterPro" id="IPR041102">
    <property type="entry name" value="UvrA_inter"/>
</dbReference>
<dbReference type="GO" id="GO:0003677">
    <property type="term" value="F:DNA binding"/>
    <property type="evidence" value="ECO:0007669"/>
    <property type="project" value="UniProtKB-KW"/>
</dbReference>
<keyword evidence="11" id="KW-0267">Excision nuclease</keyword>
<comment type="similarity">
    <text evidence="14">Belongs to the ABC transporter superfamily. UvrA family.</text>
</comment>
<evidence type="ECO:0000256" key="6">
    <source>
        <dbReference type="ARBA" id="ARBA00022763"/>
    </source>
</evidence>
<dbReference type="InterPro" id="IPR004602">
    <property type="entry name" value="UvrA"/>
</dbReference>
<dbReference type="GO" id="GO:0005524">
    <property type="term" value="F:ATP binding"/>
    <property type="evidence" value="ECO:0007669"/>
    <property type="project" value="UniProtKB-KW"/>
</dbReference>
<dbReference type="Gene3D" id="3.30.1490.20">
    <property type="entry name" value="ATP-grasp fold, A domain"/>
    <property type="match status" value="1"/>
</dbReference>
<dbReference type="InterPro" id="IPR003439">
    <property type="entry name" value="ABC_transporter-like_ATP-bd"/>
</dbReference>
<evidence type="ECO:0000256" key="2">
    <source>
        <dbReference type="ARBA" id="ARBA00022490"/>
    </source>
</evidence>
<evidence type="ECO:0000256" key="15">
    <source>
        <dbReference type="ARBA" id="ARBA00039316"/>
    </source>
</evidence>
<dbReference type="GO" id="GO:0016887">
    <property type="term" value="F:ATP hydrolysis activity"/>
    <property type="evidence" value="ECO:0007669"/>
    <property type="project" value="InterPro"/>
</dbReference>
<dbReference type="Gene3D" id="3.40.50.300">
    <property type="entry name" value="P-loop containing nucleotide triphosphate hydrolases"/>
    <property type="match status" value="3"/>
</dbReference>
<dbReference type="EMBL" id="LCMV01000003">
    <property type="protein sequence ID" value="KKU44496.1"/>
    <property type="molecule type" value="Genomic_DNA"/>
</dbReference>
<dbReference type="Gene3D" id="1.10.8.280">
    <property type="entry name" value="ABC transporter ATPase domain-like"/>
    <property type="match status" value="1"/>
</dbReference>
<keyword evidence="6" id="KW-0227">DNA damage</keyword>
<dbReference type="PATRIC" id="fig|1618335.3.peg.52"/>
<dbReference type="Gene3D" id="1.20.1580.10">
    <property type="entry name" value="ABC transporter ATPase like domain"/>
    <property type="match status" value="2"/>
</dbReference>
<protein>
    <recommendedName>
        <fullName evidence="15">UvrABC system protein A</fullName>
    </recommendedName>
    <alternativeName>
        <fullName evidence="16">Excinuclease ABC subunit A</fullName>
    </alternativeName>
</protein>
<keyword evidence="4" id="KW-0677">Repeat</keyword>
<reference evidence="18 19" key="1">
    <citation type="journal article" date="2015" name="Nature">
        <title>rRNA introns, odd ribosomes, and small enigmatic genomes across a large radiation of phyla.</title>
        <authorList>
            <person name="Brown C.T."/>
            <person name="Hug L.A."/>
            <person name="Thomas B.C."/>
            <person name="Sharon I."/>
            <person name="Castelle C.J."/>
            <person name="Singh A."/>
            <person name="Wilkins M.J."/>
            <person name="Williams K.H."/>
            <person name="Banfield J.F."/>
        </authorList>
    </citation>
    <scope>NUCLEOTIDE SEQUENCE [LARGE SCALE GENOMIC DNA]</scope>
</reference>
<dbReference type="AlphaFoldDB" id="A0A0G1QHQ6"/>
<keyword evidence="8" id="KW-0863">Zinc-finger</keyword>
<evidence type="ECO:0000313" key="19">
    <source>
        <dbReference type="Proteomes" id="UP000034487"/>
    </source>
</evidence>
<evidence type="ECO:0000313" key="18">
    <source>
        <dbReference type="EMBL" id="KKU44496.1"/>
    </source>
</evidence>
<evidence type="ECO:0000256" key="1">
    <source>
        <dbReference type="ARBA" id="ARBA00004496"/>
    </source>
</evidence>
<evidence type="ECO:0000256" key="8">
    <source>
        <dbReference type="ARBA" id="ARBA00022771"/>
    </source>
</evidence>
<feature type="domain" description="ABC transporter" evidence="17">
    <location>
        <begin position="331"/>
        <end position="611"/>
    </location>
</feature>
<dbReference type="InterPro" id="IPR017871">
    <property type="entry name" value="ABC_transporter-like_CS"/>
</dbReference>
<evidence type="ECO:0000256" key="10">
    <source>
        <dbReference type="ARBA" id="ARBA00022840"/>
    </source>
</evidence>
<keyword evidence="9" id="KW-0862">Zinc</keyword>
<keyword evidence="2" id="KW-0963">Cytoplasm</keyword>
<dbReference type="PROSITE" id="PS00211">
    <property type="entry name" value="ABC_TRANSPORTER_1"/>
    <property type="match status" value="1"/>
</dbReference>
<evidence type="ECO:0000256" key="3">
    <source>
        <dbReference type="ARBA" id="ARBA00022723"/>
    </source>
</evidence>
<comment type="subcellular location">
    <subcellularLocation>
        <location evidence="1">Cytoplasm</location>
    </subcellularLocation>
</comment>
<evidence type="ECO:0000256" key="14">
    <source>
        <dbReference type="ARBA" id="ARBA00038000"/>
    </source>
</evidence>
<evidence type="ECO:0000256" key="16">
    <source>
        <dbReference type="ARBA" id="ARBA00042156"/>
    </source>
</evidence>
<dbReference type="PANTHER" id="PTHR43152">
    <property type="entry name" value="UVRABC SYSTEM PROTEIN A"/>
    <property type="match status" value="1"/>
</dbReference>
<dbReference type="GO" id="GO:0005737">
    <property type="term" value="C:cytoplasm"/>
    <property type="evidence" value="ECO:0007669"/>
    <property type="project" value="UniProtKB-SubCell"/>
</dbReference>
<organism evidence="18 19">
    <name type="scientific">Berkelbacteria bacterium GW2011_GWA2_46_7</name>
    <dbReference type="NCBI Taxonomy" id="1618335"/>
    <lineage>
        <taxon>Bacteria</taxon>
        <taxon>Candidatus Berkelbacteria</taxon>
    </lineage>
</organism>
<dbReference type="PROSITE" id="PS50893">
    <property type="entry name" value="ABC_TRANSPORTER_2"/>
    <property type="match status" value="1"/>
</dbReference>
<keyword evidence="12" id="KW-0238">DNA-binding</keyword>
<keyword evidence="5" id="KW-0547">Nucleotide-binding</keyword>
<gene>
    <name evidence="18" type="ORF">UX60_C0003G0014</name>
</gene>
<dbReference type="GO" id="GO:0006289">
    <property type="term" value="P:nucleotide-excision repair"/>
    <property type="evidence" value="ECO:0007669"/>
    <property type="project" value="InterPro"/>
</dbReference>
<dbReference type="PANTHER" id="PTHR43152:SF1">
    <property type="entry name" value="UVRA PROTEIN"/>
    <property type="match status" value="1"/>
</dbReference>
<dbReference type="NCBIfam" id="TIGR00630">
    <property type="entry name" value="uvra"/>
    <property type="match status" value="1"/>
</dbReference>
<dbReference type="Pfam" id="PF17755">
    <property type="entry name" value="UvrA_DNA-bind"/>
    <property type="match status" value="1"/>
</dbReference>
<evidence type="ECO:0000256" key="7">
    <source>
        <dbReference type="ARBA" id="ARBA00022769"/>
    </source>
</evidence>
<name>A0A0G1QHQ6_9BACT</name>
<evidence type="ECO:0000256" key="4">
    <source>
        <dbReference type="ARBA" id="ARBA00022737"/>
    </source>
</evidence>
<evidence type="ECO:0000256" key="9">
    <source>
        <dbReference type="ARBA" id="ARBA00022833"/>
    </source>
</evidence>
<dbReference type="InterPro" id="IPR027417">
    <property type="entry name" value="P-loop_NTPase"/>
</dbReference>
<dbReference type="Pfam" id="PF17760">
    <property type="entry name" value="UvrA_inter"/>
    <property type="match status" value="1"/>
</dbReference>
<evidence type="ECO:0000256" key="13">
    <source>
        <dbReference type="ARBA" id="ARBA00023204"/>
    </source>
</evidence>
<dbReference type="InterPro" id="IPR041552">
    <property type="entry name" value="UvrA_DNA-bd"/>
</dbReference>
<dbReference type="InterPro" id="IPR013815">
    <property type="entry name" value="ATP_grasp_subdomain_1"/>
</dbReference>
<dbReference type="GO" id="GO:0009380">
    <property type="term" value="C:excinuclease repair complex"/>
    <property type="evidence" value="ECO:0007669"/>
    <property type="project" value="InterPro"/>
</dbReference>
<comment type="caution">
    <text evidence="18">The sequence shown here is derived from an EMBL/GenBank/DDBJ whole genome shotgun (WGS) entry which is preliminary data.</text>
</comment>
<keyword evidence="7" id="KW-0228">DNA excision</keyword>
<keyword evidence="3" id="KW-0479">Metal-binding</keyword>
<evidence type="ECO:0000256" key="12">
    <source>
        <dbReference type="ARBA" id="ARBA00023125"/>
    </source>
</evidence>
<evidence type="ECO:0000256" key="11">
    <source>
        <dbReference type="ARBA" id="ARBA00022881"/>
    </source>
</evidence>
<keyword evidence="13" id="KW-0234">DNA repair</keyword>
<keyword evidence="10" id="KW-0067">ATP-binding</keyword>